<accession>A0A804JSK1</accession>
<organism evidence="2 3">
    <name type="scientific">Musa acuminata subsp. malaccensis</name>
    <name type="common">Wild banana</name>
    <name type="synonym">Musa malaccensis</name>
    <dbReference type="NCBI Taxonomy" id="214687"/>
    <lineage>
        <taxon>Eukaryota</taxon>
        <taxon>Viridiplantae</taxon>
        <taxon>Streptophyta</taxon>
        <taxon>Embryophyta</taxon>
        <taxon>Tracheophyta</taxon>
        <taxon>Spermatophyta</taxon>
        <taxon>Magnoliopsida</taxon>
        <taxon>Liliopsida</taxon>
        <taxon>Zingiberales</taxon>
        <taxon>Musaceae</taxon>
        <taxon>Musa</taxon>
    </lineage>
</organism>
<dbReference type="Gramene" id="Ma07_t05690.1">
    <property type="protein sequence ID" value="Ma07_p05690.1"/>
    <property type="gene ID" value="Ma07_g05690"/>
</dbReference>
<reference evidence="1" key="1">
    <citation type="submission" date="2021-03" db="EMBL/GenBank/DDBJ databases">
        <authorList>
            <consortium name="Genoscope - CEA"/>
            <person name="William W."/>
        </authorList>
    </citation>
    <scope>NUCLEOTIDE SEQUENCE</scope>
    <source>
        <strain evidence="1">Doubled-haploid Pahang</strain>
    </source>
</reference>
<dbReference type="EnsemblPlants" id="Ma07_t05690.1">
    <property type="protein sequence ID" value="Ma07_p05690.1"/>
    <property type="gene ID" value="Ma07_g05690"/>
</dbReference>
<gene>
    <name evidence="1" type="ORF">GSMUA_49120.1</name>
</gene>
<dbReference type="EMBL" id="HG996473">
    <property type="protein sequence ID" value="CAG1855726.1"/>
    <property type="molecule type" value="Genomic_DNA"/>
</dbReference>
<dbReference type="Proteomes" id="UP000012960">
    <property type="component" value="Unplaced"/>
</dbReference>
<evidence type="ECO:0000313" key="1">
    <source>
        <dbReference type="EMBL" id="CAG1855726.1"/>
    </source>
</evidence>
<reference evidence="2" key="2">
    <citation type="submission" date="2021-05" db="UniProtKB">
        <authorList>
            <consortium name="EnsemblPlants"/>
        </authorList>
    </citation>
    <scope>IDENTIFICATION</scope>
    <source>
        <strain evidence="2">subsp. malaccensis</strain>
    </source>
</reference>
<evidence type="ECO:0000313" key="2">
    <source>
        <dbReference type="EnsemblPlants" id="Ma07_p05690.1"/>
    </source>
</evidence>
<proteinExistence type="predicted"/>
<sequence>MGDSNYRQITLLNLLRSSKWPVQNTNEDLLKHIKSSSSTLTASWSVRTASVALIAFMSTKPDGALGSLEYTKEERHVLAIRSREATPRFGTRVAETHR</sequence>
<keyword evidence="3" id="KW-1185">Reference proteome</keyword>
<name>A0A804JSK1_MUSAM</name>
<evidence type="ECO:0000313" key="3">
    <source>
        <dbReference type="Proteomes" id="UP000012960"/>
    </source>
</evidence>
<protein>
    <submittedName>
        <fullName evidence="1">(wild Malaysian banana) hypothetical protein</fullName>
    </submittedName>
</protein>
<dbReference type="InParanoid" id="A0A804JSK1"/>
<dbReference type="AlphaFoldDB" id="A0A804JSK1"/>